<accession>A0ACC2SPT2</accession>
<organism evidence="1 2">
    <name type="scientific">Entomophthora muscae</name>
    <dbReference type="NCBI Taxonomy" id="34485"/>
    <lineage>
        <taxon>Eukaryota</taxon>
        <taxon>Fungi</taxon>
        <taxon>Fungi incertae sedis</taxon>
        <taxon>Zoopagomycota</taxon>
        <taxon>Entomophthoromycotina</taxon>
        <taxon>Entomophthoromycetes</taxon>
        <taxon>Entomophthorales</taxon>
        <taxon>Entomophthoraceae</taxon>
        <taxon>Entomophthora</taxon>
    </lineage>
</organism>
<comment type="caution">
    <text evidence="1">The sequence shown here is derived from an EMBL/GenBank/DDBJ whole genome shotgun (WGS) entry which is preliminary data.</text>
</comment>
<evidence type="ECO:0000313" key="1">
    <source>
        <dbReference type="EMBL" id="KAJ9064373.1"/>
    </source>
</evidence>
<sequence>MSSLLNFERAKFGVIYVETAAARKEVSTSLLEEAWASLEVTKTAPEEALVEVKAVFEEFYSDYFTKEGTPAQGNQIYVWDSWNLFIGFDKILQQVKAMANCEIEALRAREKSVGSWLVSGMTVATEVQTPPANVSYNTQGALNELPLDVSNVMNESDGNVEWRALHPN</sequence>
<evidence type="ECO:0000313" key="2">
    <source>
        <dbReference type="Proteomes" id="UP001165960"/>
    </source>
</evidence>
<reference evidence="1" key="1">
    <citation type="submission" date="2022-04" db="EMBL/GenBank/DDBJ databases">
        <title>Genome of the entomopathogenic fungus Entomophthora muscae.</title>
        <authorList>
            <person name="Elya C."/>
            <person name="Lovett B.R."/>
            <person name="Lee E."/>
            <person name="Macias A.M."/>
            <person name="Hajek A.E."/>
            <person name="De Bivort B.L."/>
            <person name="Kasson M.T."/>
            <person name="De Fine Licht H.H."/>
            <person name="Stajich J.E."/>
        </authorList>
    </citation>
    <scope>NUCLEOTIDE SEQUENCE</scope>
    <source>
        <strain evidence="1">Berkeley</strain>
    </source>
</reference>
<protein>
    <submittedName>
        <fullName evidence="1">Uncharacterized protein</fullName>
    </submittedName>
</protein>
<proteinExistence type="predicted"/>
<dbReference type="Proteomes" id="UP001165960">
    <property type="component" value="Unassembled WGS sequence"/>
</dbReference>
<name>A0ACC2SPT2_9FUNG</name>
<gene>
    <name evidence="1" type="ORF">DSO57_1031437</name>
</gene>
<keyword evidence="2" id="KW-1185">Reference proteome</keyword>
<dbReference type="EMBL" id="QTSX02004486">
    <property type="protein sequence ID" value="KAJ9064373.1"/>
    <property type="molecule type" value="Genomic_DNA"/>
</dbReference>